<comment type="similarity">
    <text evidence="1">Belongs to the PPR family. P subfamily.</text>
</comment>
<feature type="repeat" description="PPR" evidence="3">
    <location>
        <begin position="525"/>
        <end position="559"/>
    </location>
</feature>
<dbReference type="Pfam" id="PF13041">
    <property type="entry name" value="PPR_2"/>
    <property type="match status" value="3"/>
</dbReference>
<dbReference type="PANTHER" id="PTHR46128">
    <property type="entry name" value="MITOCHONDRIAL GROUP I INTRON SPLICING FACTOR CCM1"/>
    <property type="match status" value="1"/>
</dbReference>
<evidence type="ECO:0008006" key="6">
    <source>
        <dbReference type="Google" id="ProtNLM"/>
    </source>
</evidence>
<dbReference type="InterPro" id="IPR011990">
    <property type="entry name" value="TPR-like_helical_dom_sf"/>
</dbReference>
<evidence type="ECO:0000313" key="5">
    <source>
        <dbReference type="Proteomes" id="UP001457282"/>
    </source>
</evidence>
<feature type="repeat" description="PPR" evidence="3">
    <location>
        <begin position="385"/>
        <end position="415"/>
    </location>
</feature>
<feature type="repeat" description="PPR" evidence="3">
    <location>
        <begin position="245"/>
        <end position="279"/>
    </location>
</feature>
<keyword evidence="2" id="KW-0677">Repeat</keyword>
<dbReference type="PANTHER" id="PTHR46128:SF73">
    <property type="entry name" value="CRIB DOMAIN-CONTAINING PROTEIN"/>
    <property type="match status" value="1"/>
</dbReference>
<comment type="caution">
    <text evidence="4">The sequence shown here is derived from an EMBL/GenBank/DDBJ whole genome shotgun (WGS) entry which is preliminary data.</text>
</comment>
<reference evidence="4 5" key="1">
    <citation type="journal article" date="2023" name="G3 (Bethesda)">
        <title>A chromosome-length genome assembly and annotation of blackberry (Rubus argutus, cv. 'Hillquist').</title>
        <authorList>
            <person name="Bruna T."/>
            <person name="Aryal R."/>
            <person name="Dudchenko O."/>
            <person name="Sargent D.J."/>
            <person name="Mead D."/>
            <person name="Buti M."/>
            <person name="Cavallini A."/>
            <person name="Hytonen T."/>
            <person name="Andres J."/>
            <person name="Pham M."/>
            <person name="Weisz D."/>
            <person name="Mascagni F."/>
            <person name="Usai G."/>
            <person name="Natali L."/>
            <person name="Bassil N."/>
            <person name="Fernandez G.E."/>
            <person name="Lomsadze A."/>
            <person name="Armour M."/>
            <person name="Olukolu B."/>
            <person name="Poorten T."/>
            <person name="Britton C."/>
            <person name="Davik J."/>
            <person name="Ashrafi H."/>
            <person name="Aiden E.L."/>
            <person name="Borodovsky M."/>
            <person name="Worthington M."/>
        </authorList>
    </citation>
    <scope>NUCLEOTIDE SEQUENCE [LARGE SCALE GENOMIC DNA]</scope>
    <source>
        <strain evidence="4">PI 553951</strain>
    </source>
</reference>
<dbReference type="InterPro" id="IPR002885">
    <property type="entry name" value="PPR_rpt"/>
</dbReference>
<feature type="repeat" description="PPR" evidence="3">
    <location>
        <begin position="315"/>
        <end position="349"/>
    </location>
</feature>
<dbReference type="Pfam" id="PF12854">
    <property type="entry name" value="PPR_1"/>
    <property type="match status" value="1"/>
</dbReference>
<accession>A0AAW1VXC1</accession>
<proteinExistence type="inferred from homology"/>
<evidence type="ECO:0000256" key="1">
    <source>
        <dbReference type="ARBA" id="ARBA00007626"/>
    </source>
</evidence>
<evidence type="ECO:0000256" key="3">
    <source>
        <dbReference type="PROSITE-ProRule" id="PRU00708"/>
    </source>
</evidence>
<feature type="repeat" description="PPR" evidence="3">
    <location>
        <begin position="490"/>
        <end position="524"/>
    </location>
</feature>
<feature type="repeat" description="PPR" evidence="3">
    <location>
        <begin position="73"/>
        <end position="107"/>
    </location>
</feature>
<sequence length="631" mass="70631">MSLISNPSKLPPIAYLRHVVLRSVSSSSSSSSSSSIAVPSHKHIAHLLLEQKSASQVLETFKWASKLPNFTHSSSTYRALIHKLCTFRRFDTACQVLDEMPDSIGQPPDEDIFVTIIHGLGRAHMVKQVIKVLDLVCKYDQKPSLKIFNSILDVLVKEDIDIAREFYRKKMMASGVKGDDYTFGILMKGLCLTNRIGDGFKLLQAIKSKGVTPNTVVYNTLLQALCKNGKVGRARSLMNEMEEPSDVTFNILISGYCGEENLVQALVLLEKCFGLGHVPDVITITKVLEILCNDGRVMEAVKVIERVESNGGLVDVVAYNTLIKGFCRLGKAKLGLRIFKEIERKGCLPNVNTYNVLISGFCESGMLDMALDLFNDMKTDGINWNFDTYDTLIRGLCSGGRTEEGLKILDLMNESKGGCRGRICPFNSVLYGLYKENHLDEALDFLTNMGKLFPRAVDRSLRILGFCKEGATENAKKVYDQMIAERAVPCVLIYDYLIHRFCQQGCVRQAFELMNEMIAHCYFPVASTFNVLINAFCEEGKVGSALKLLEDMDCRGCSPDIESYSPLVGALCQKGDFQKAWRLILQMVEKGITPDYFTWNTTLLCLSRETVWLKSKNILYVNSMLHCIIET</sequence>
<feature type="repeat" description="PPR" evidence="3">
    <location>
        <begin position="214"/>
        <end position="244"/>
    </location>
</feature>
<dbReference type="InterPro" id="IPR050872">
    <property type="entry name" value="PPR_P_subfamily"/>
</dbReference>
<dbReference type="AlphaFoldDB" id="A0AAW1VXC1"/>
<evidence type="ECO:0000313" key="4">
    <source>
        <dbReference type="EMBL" id="KAK9912661.1"/>
    </source>
</evidence>
<keyword evidence="5" id="KW-1185">Reference proteome</keyword>
<protein>
    <recommendedName>
        <fullName evidence="6">Pentatricopeptide repeat-containing protein</fullName>
    </recommendedName>
</protein>
<feature type="repeat" description="PPR" evidence="3">
    <location>
        <begin position="560"/>
        <end position="594"/>
    </location>
</feature>
<organism evidence="4 5">
    <name type="scientific">Rubus argutus</name>
    <name type="common">Southern blackberry</name>
    <dbReference type="NCBI Taxonomy" id="59490"/>
    <lineage>
        <taxon>Eukaryota</taxon>
        <taxon>Viridiplantae</taxon>
        <taxon>Streptophyta</taxon>
        <taxon>Embryophyta</taxon>
        <taxon>Tracheophyta</taxon>
        <taxon>Spermatophyta</taxon>
        <taxon>Magnoliopsida</taxon>
        <taxon>eudicotyledons</taxon>
        <taxon>Gunneridae</taxon>
        <taxon>Pentapetalae</taxon>
        <taxon>rosids</taxon>
        <taxon>fabids</taxon>
        <taxon>Rosales</taxon>
        <taxon>Rosaceae</taxon>
        <taxon>Rosoideae</taxon>
        <taxon>Rosoideae incertae sedis</taxon>
        <taxon>Rubus</taxon>
    </lineage>
</organism>
<dbReference type="Gene3D" id="1.25.40.10">
    <property type="entry name" value="Tetratricopeptide repeat domain"/>
    <property type="match status" value="6"/>
</dbReference>
<name>A0AAW1VXC1_RUBAR</name>
<dbReference type="Proteomes" id="UP001457282">
    <property type="component" value="Unassembled WGS sequence"/>
</dbReference>
<feature type="repeat" description="PPR" evidence="3">
    <location>
        <begin position="179"/>
        <end position="213"/>
    </location>
</feature>
<dbReference type="EMBL" id="JBEDUW010000007">
    <property type="protein sequence ID" value="KAK9912661.1"/>
    <property type="molecule type" value="Genomic_DNA"/>
</dbReference>
<feature type="repeat" description="PPR" evidence="3">
    <location>
        <begin position="350"/>
        <end position="384"/>
    </location>
</feature>
<dbReference type="Pfam" id="PF01535">
    <property type="entry name" value="PPR"/>
    <property type="match status" value="5"/>
</dbReference>
<gene>
    <name evidence="4" type="ORF">M0R45_036513</name>
</gene>
<dbReference type="NCBIfam" id="TIGR00756">
    <property type="entry name" value="PPR"/>
    <property type="match status" value="9"/>
</dbReference>
<dbReference type="PROSITE" id="PS51375">
    <property type="entry name" value="PPR"/>
    <property type="match status" value="10"/>
</dbReference>
<evidence type="ECO:0000256" key="2">
    <source>
        <dbReference type="ARBA" id="ARBA00022737"/>
    </source>
</evidence>